<dbReference type="PANTHER" id="PTHR38794">
    <property type="entry name" value="INTEGRAL MEMBRANE PROTEIN"/>
    <property type="match status" value="1"/>
</dbReference>
<feature type="transmembrane region" description="Helical" evidence="2">
    <location>
        <begin position="169"/>
        <end position="194"/>
    </location>
</feature>
<feature type="transmembrane region" description="Helical" evidence="2">
    <location>
        <begin position="206"/>
        <end position="229"/>
    </location>
</feature>
<keyword evidence="2" id="KW-0472">Membrane</keyword>
<gene>
    <name evidence="4" type="ORF">H2201_007614</name>
</gene>
<evidence type="ECO:0000313" key="4">
    <source>
        <dbReference type="EMBL" id="KAJ9658833.1"/>
    </source>
</evidence>
<dbReference type="Pfam" id="PF20684">
    <property type="entry name" value="Fung_rhodopsin"/>
    <property type="match status" value="1"/>
</dbReference>
<feature type="compositionally biased region" description="Low complexity" evidence="1">
    <location>
        <begin position="308"/>
        <end position="320"/>
    </location>
</feature>
<evidence type="ECO:0000256" key="2">
    <source>
        <dbReference type="SAM" id="Phobius"/>
    </source>
</evidence>
<evidence type="ECO:0000256" key="1">
    <source>
        <dbReference type="SAM" id="MobiDB-lite"/>
    </source>
</evidence>
<dbReference type="PANTHER" id="PTHR38794:SF3">
    <property type="entry name" value="INTEGRAL MEMBRANE PROTEIN"/>
    <property type="match status" value="1"/>
</dbReference>
<feature type="compositionally biased region" description="Low complexity" evidence="1">
    <location>
        <begin position="289"/>
        <end position="300"/>
    </location>
</feature>
<feature type="compositionally biased region" description="Polar residues" evidence="1">
    <location>
        <begin position="333"/>
        <end position="343"/>
    </location>
</feature>
<keyword evidence="2" id="KW-0812">Transmembrane</keyword>
<keyword evidence="2" id="KW-1133">Transmembrane helix</keyword>
<dbReference type="InterPro" id="IPR049326">
    <property type="entry name" value="Rhodopsin_dom_fungi"/>
</dbReference>
<dbReference type="Proteomes" id="UP001172684">
    <property type="component" value="Unassembled WGS sequence"/>
</dbReference>
<accession>A0ABQ9NIZ3</accession>
<reference evidence="4" key="1">
    <citation type="submission" date="2022-10" db="EMBL/GenBank/DDBJ databases">
        <title>Culturing micro-colonial fungi from biological soil crusts in the Mojave desert and describing Neophaeococcomyces mojavensis, and introducing the new genera and species Taxawa tesnikishii.</title>
        <authorList>
            <person name="Kurbessoian T."/>
            <person name="Stajich J.E."/>
        </authorList>
    </citation>
    <scope>NUCLEOTIDE SEQUENCE</scope>
    <source>
        <strain evidence="4">TK_1</strain>
    </source>
</reference>
<protein>
    <recommendedName>
        <fullName evidence="3">Rhodopsin domain-containing protein</fullName>
    </recommendedName>
</protein>
<dbReference type="EMBL" id="JAPDRL010000082">
    <property type="protein sequence ID" value="KAJ9658833.1"/>
    <property type="molecule type" value="Genomic_DNA"/>
</dbReference>
<feature type="region of interest" description="Disordered" evidence="1">
    <location>
        <begin position="286"/>
        <end position="377"/>
    </location>
</feature>
<comment type="caution">
    <text evidence="4">The sequence shown here is derived from an EMBL/GenBank/DDBJ whole genome shotgun (WGS) entry which is preliminary data.</text>
</comment>
<sequence>MSSTTAGPYIDHHGAAVVAIGYSCIILTLGISVARFWTTIRRKRGFGLDDLTFFIANMVALAQSIVIDRAVQAGLGEHVNALSSSSKDNYFKFFYSAQLLSITAQAFAKHSMLLLIERLDSTTFTLRNCRIIHVLCLAWALFSLFAVAFQCGLPNPWVFDSVRCVAGGSLYYVIIVFNVITDAFIASFFLPVLWKLQMDRATRLTVTSIFAARFSVCAVAIGSAAVLPLYLRSSDRTWDAVVPSILNQVVMNLSIITAGIPSVHRFLADLQTGQLGSRLPEHDIELSNSRSKFSGSSSRFGRSKADQSLRSSSKPTSSLSDRGSLKLIPPNLGTASAHISTSRGAEKKRTNSGCIPMNRRTEESLPDDSSTSSLRKNGVFQTREVFVEYEYNDGRDGLRQDLHDQSKE</sequence>
<evidence type="ECO:0000259" key="3">
    <source>
        <dbReference type="Pfam" id="PF20684"/>
    </source>
</evidence>
<organism evidence="4 5">
    <name type="scientific">Coniosporium apollinis</name>
    <dbReference type="NCBI Taxonomy" id="61459"/>
    <lineage>
        <taxon>Eukaryota</taxon>
        <taxon>Fungi</taxon>
        <taxon>Dikarya</taxon>
        <taxon>Ascomycota</taxon>
        <taxon>Pezizomycotina</taxon>
        <taxon>Dothideomycetes</taxon>
        <taxon>Dothideomycetes incertae sedis</taxon>
        <taxon>Coniosporium</taxon>
    </lineage>
</organism>
<keyword evidence="5" id="KW-1185">Reference proteome</keyword>
<evidence type="ECO:0000313" key="5">
    <source>
        <dbReference type="Proteomes" id="UP001172684"/>
    </source>
</evidence>
<feature type="transmembrane region" description="Helical" evidence="2">
    <location>
        <begin position="15"/>
        <end position="38"/>
    </location>
</feature>
<proteinExistence type="predicted"/>
<name>A0ABQ9NIZ3_9PEZI</name>
<feature type="transmembrane region" description="Helical" evidence="2">
    <location>
        <begin position="129"/>
        <end position="149"/>
    </location>
</feature>
<feature type="domain" description="Rhodopsin" evidence="3">
    <location>
        <begin position="34"/>
        <end position="267"/>
    </location>
</feature>
<feature type="transmembrane region" description="Helical" evidence="2">
    <location>
        <begin position="249"/>
        <end position="268"/>
    </location>
</feature>